<evidence type="ECO:0000256" key="4">
    <source>
        <dbReference type="ARBA" id="ARBA00022473"/>
    </source>
</evidence>
<evidence type="ECO:0000256" key="12">
    <source>
        <dbReference type="ARBA" id="ARBA00023015"/>
    </source>
</evidence>
<evidence type="ECO:0000313" key="21">
    <source>
        <dbReference type="EnsemblMetazoa" id="PPA22436.1"/>
    </source>
</evidence>
<dbReference type="GO" id="GO:0003700">
    <property type="term" value="F:DNA-binding transcription factor activity"/>
    <property type="evidence" value="ECO:0000318"/>
    <property type="project" value="GO_Central"/>
</dbReference>
<keyword evidence="13" id="KW-0238">DNA-binding</keyword>
<protein>
    <recommendedName>
        <fullName evidence="17">Zinc finger protein unc-98</fullName>
    </recommendedName>
    <alternativeName>
        <fullName evidence="18">Uncoordinated protein 98</fullName>
    </alternativeName>
</protein>
<dbReference type="PANTHER" id="PTHR24381">
    <property type="entry name" value="ZINC FINGER PROTEIN"/>
    <property type="match status" value="1"/>
</dbReference>
<organism evidence="21 22">
    <name type="scientific">Pristionchus pacificus</name>
    <name type="common">Parasitic nematode worm</name>
    <dbReference type="NCBI Taxonomy" id="54126"/>
    <lineage>
        <taxon>Eukaryota</taxon>
        <taxon>Metazoa</taxon>
        <taxon>Ecdysozoa</taxon>
        <taxon>Nematoda</taxon>
        <taxon>Chromadorea</taxon>
        <taxon>Rhabditida</taxon>
        <taxon>Rhabditina</taxon>
        <taxon>Diplogasteromorpha</taxon>
        <taxon>Diplogasteroidea</taxon>
        <taxon>Neodiplogasteridae</taxon>
        <taxon>Pristionchus</taxon>
    </lineage>
</organism>
<evidence type="ECO:0000256" key="1">
    <source>
        <dbReference type="ARBA" id="ARBA00004123"/>
    </source>
</evidence>
<keyword evidence="9" id="KW-0863">Zinc-finger</keyword>
<evidence type="ECO:0000256" key="6">
    <source>
        <dbReference type="ARBA" id="ARBA00022541"/>
    </source>
</evidence>
<proteinExistence type="predicted"/>
<dbReference type="Proteomes" id="UP000005239">
    <property type="component" value="Unassembled WGS sequence"/>
</dbReference>
<evidence type="ECO:0000256" key="13">
    <source>
        <dbReference type="ARBA" id="ARBA00023125"/>
    </source>
</evidence>
<keyword evidence="7" id="KW-0479">Metal-binding</keyword>
<evidence type="ECO:0000256" key="3">
    <source>
        <dbReference type="ARBA" id="ARBA00022433"/>
    </source>
</evidence>
<name>A0A2A6CEH1_PRIPA</name>
<evidence type="ECO:0000256" key="7">
    <source>
        <dbReference type="ARBA" id="ARBA00022723"/>
    </source>
</evidence>
<dbReference type="GO" id="GO:0008270">
    <property type="term" value="F:zinc ion binding"/>
    <property type="evidence" value="ECO:0007669"/>
    <property type="project" value="UniProtKB-KW"/>
</dbReference>
<accession>A0A8R1YNC3</accession>
<accession>A0A2A6CEH1</accession>
<dbReference type="SUPFAM" id="SSF57667">
    <property type="entry name" value="beta-beta-alpha zinc fingers"/>
    <property type="match status" value="2"/>
</dbReference>
<dbReference type="SMART" id="SM00355">
    <property type="entry name" value="ZnF_C2H2"/>
    <property type="match status" value="3"/>
</dbReference>
<evidence type="ECO:0000256" key="18">
    <source>
        <dbReference type="ARBA" id="ARBA00082667"/>
    </source>
</evidence>
<evidence type="ECO:0000256" key="14">
    <source>
        <dbReference type="ARBA" id="ARBA00023163"/>
    </source>
</evidence>
<dbReference type="GO" id="GO:0008092">
    <property type="term" value="F:cytoskeletal protein binding"/>
    <property type="evidence" value="ECO:0007669"/>
    <property type="project" value="EnsemblMetazoa"/>
</dbReference>
<keyword evidence="15" id="KW-0514">Muscle protein</keyword>
<dbReference type="Gene3D" id="3.30.160.60">
    <property type="entry name" value="Classic Zinc Finger"/>
    <property type="match status" value="2"/>
</dbReference>
<evidence type="ECO:0000256" key="11">
    <source>
        <dbReference type="ARBA" id="ARBA00022833"/>
    </source>
</evidence>
<feature type="domain" description="C2H2-type" evidence="20">
    <location>
        <begin position="84"/>
        <end position="111"/>
    </location>
</feature>
<evidence type="ECO:0000256" key="15">
    <source>
        <dbReference type="ARBA" id="ARBA00023179"/>
    </source>
</evidence>
<dbReference type="EnsemblMetazoa" id="PPA22436.1">
    <property type="protein sequence ID" value="PPA22436.1"/>
    <property type="gene ID" value="WBGene00111990"/>
</dbReference>
<keyword evidence="12" id="KW-0805">Transcription regulation</keyword>
<dbReference type="GO" id="GO:0040032">
    <property type="term" value="P:post-embryonic body morphogenesis"/>
    <property type="evidence" value="ECO:0007669"/>
    <property type="project" value="EnsemblMetazoa"/>
</dbReference>
<reference evidence="22" key="1">
    <citation type="journal article" date="2008" name="Nat. Genet.">
        <title>The Pristionchus pacificus genome provides a unique perspective on nematode lifestyle and parasitism.</title>
        <authorList>
            <person name="Dieterich C."/>
            <person name="Clifton S.W."/>
            <person name="Schuster L.N."/>
            <person name="Chinwalla A."/>
            <person name="Delehaunty K."/>
            <person name="Dinkelacker I."/>
            <person name="Fulton L."/>
            <person name="Fulton R."/>
            <person name="Godfrey J."/>
            <person name="Minx P."/>
            <person name="Mitreva M."/>
            <person name="Roeseler W."/>
            <person name="Tian H."/>
            <person name="Witte H."/>
            <person name="Yang S.P."/>
            <person name="Wilson R.K."/>
            <person name="Sommer R.J."/>
        </authorList>
    </citation>
    <scope>NUCLEOTIDE SEQUENCE [LARGE SCALE GENOMIC DNA]</scope>
    <source>
        <strain evidence="22">PS312</strain>
    </source>
</reference>
<evidence type="ECO:0000256" key="8">
    <source>
        <dbReference type="ARBA" id="ARBA00022737"/>
    </source>
</evidence>
<keyword evidence="8" id="KW-0677">Repeat</keyword>
<evidence type="ECO:0000259" key="20">
    <source>
        <dbReference type="PROSITE" id="PS50157"/>
    </source>
</evidence>
<dbReference type="GO" id="GO:0030239">
    <property type="term" value="P:myofibril assembly"/>
    <property type="evidence" value="ECO:0007669"/>
    <property type="project" value="EnsemblMetazoa"/>
</dbReference>
<dbReference type="InterPro" id="IPR036236">
    <property type="entry name" value="Znf_C2H2_sf"/>
</dbReference>
<feature type="region of interest" description="Disordered" evidence="19">
    <location>
        <begin position="1"/>
        <end position="43"/>
    </location>
</feature>
<keyword evidence="16" id="KW-0539">Nucleus</keyword>
<sequence length="253" mass="28415">MDGSNQQHKEDAAPPPAPPTQAAAAAPRDSTTLDTSLESDDAPTVIEKDANGFSYYPCRFCGLTFNYMNTLRAHERVHDVAQPYKCGQCGEAFHFACELEYHSQQHKDNKGYACDCGRRFFTYTEMLYHKHPEDGLTAAREIMPEIMTSPSTSAAAAAAAAVPPALQITDRDFPTPAFISEGYEPKHPMKVYSDVRSKPYICEYCSKSYPDSRQLATHMYSHRGEKTFNPRASRYMIGRQGIGYTDRPSYFLY</sequence>
<reference evidence="21" key="2">
    <citation type="submission" date="2022-06" db="UniProtKB">
        <authorList>
            <consortium name="EnsemblMetazoa"/>
        </authorList>
    </citation>
    <scope>IDENTIFICATION</scope>
    <source>
        <strain evidence="21">PS312</strain>
    </source>
</reference>
<evidence type="ECO:0000256" key="9">
    <source>
        <dbReference type="ARBA" id="ARBA00022771"/>
    </source>
</evidence>
<comment type="subcellular location">
    <subcellularLocation>
        <location evidence="2">Cytoplasm</location>
    </subcellularLocation>
    <subcellularLocation>
        <location evidence="1">Nucleus</location>
    </subcellularLocation>
</comment>
<gene>
    <name evidence="21" type="primary">WBGene00111990</name>
</gene>
<evidence type="ECO:0000256" key="5">
    <source>
        <dbReference type="ARBA" id="ARBA00022490"/>
    </source>
</evidence>
<dbReference type="GO" id="GO:0007517">
    <property type="term" value="P:muscle organ development"/>
    <property type="evidence" value="ECO:0007669"/>
    <property type="project" value="UniProtKB-KW"/>
</dbReference>
<dbReference type="GO" id="GO:0000978">
    <property type="term" value="F:RNA polymerase II cis-regulatory region sequence-specific DNA binding"/>
    <property type="evidence" value="ECO:0000318"/>
    <property type="project" value="GO_Central"/>
</dbReference>
<dbReference type="Pfam" id="PF00096">
    <property type="entry name" value="zf-C2H2"/>
    <property type="match status" value="2"/>
</dbReference>
<dbReference type="GO" id="GO:0007626">
    <property type="term" value="P:locomotory behavior"/>
    <property type="evidence" value="ECO:0007669"/>
    <property type="project" value="EnsemblMetazoa"/>
</dbReference>
<dbReference type="GO" id="GO:0040011">
    <property type="term" value="P:locomotion"/>
    <property type="evidence" value="ECO:0007669"/>
    <property type="project" value="EnsemblMetazoa"/>
</dbReference>
<keyword evidence="11" id="KW-0862">Zinc</keyword>
<keyword evidence="4" id="KW-0217">Developmental protein</keyword>
<evidence type="ECO:0000256" key="19">
    <source>
        <dbReference type="SAM" id="MobiDB-lite"/>
    </source>
</evidence>
<dbReference type="GO" id="GO:0032982">
    <property type="term" value="C:myosin filament"/>
    <property type="evidence" value="ECO:0007669"/>
    <property type="project" value="UniProtKB-KW"/>
</dbReference>
<dbReference type="GO" id="GO:0006357">
    <property type="term" value="P:regulation of transcription by RNA polymerase II"/>
    <property type="evidence" value="ECO:0000318"/>
    <property type="project" value="GO_Central"/>
</dbReference>
<dbReference type="PANTHER" id="PTHR24381:SF393">
    <property type="entry name" value="CHROMATIN-LINKED ADAPTOR FOR MSL PROTEINS, ISOFORM B"/>
    <property type="match status" value="1"/>
</dbReference>
<evidence type="ECO:0000313" key="22">
    <source>
        <dbReference type="Proteomes" id="UP000005239"/>
    </source>
</evidence>
<keyword evidence="6" id="KW-0517">Myogenesis</keyword>
<keyword evidence="5" id="KW-0963">Cytoplasm</keyword>
<dbReference type="GO" id="GO:0031430">
    <property type="term" value="C:M band"/>
    <property type="evidence" value="ECO:0007669"/>
    <property type="project" value="EnsemblMetazoa"/>
</dbReference>
<evidence type="ECO:0000256" key="2">
    <source>
        <dbReference type="ARBA" id="ARBA00004496"/>
    </source>
</evidence>
<dbReference type="PROSITE" id="PS00028">
    <property type="entry name" value="ZINC_FINGER_C2H2_1"/>
    <property type="match status" value="3"/>
</dbReference>
<dbReference type="FunFam" id="3.30.160.60:FF:002530">
    <property type="entry name" value="Zinc finger protein"/>
    <property type="match status" value="1"/>
</dbReference>
<evidence type="ECO:0000256" key="10">
    <source>
        <dbReference type="ARBA" id="ARBA00022782"/>
    </source>
</evidence>
<dbReference type="GO" id="GO:0005634">
    <property type="term" value="C:nucleus"/>
    <property type="evidence" value="ECO:0007669"/>
    <property type="project" value="UniProtKB-SubCell"/>
</dbReference>
<dbReference type="InterPro" id="IPR013087">
    <property type="entry name" value="Znf_C2H2_type"/>
</dbReference>
<evidence type="ECO:0000256" key="16">
    <source>
        <dbReference type="ARBA" id="ARBA00023242"/>
    </source>
</evidence>
<dbReference type="OrthoDB" id="6077919at2759"/>
<keyword evidence="22" id="KW-1185">Reference proteome</keyword>
<feature type="domain" description="C2H2-type" evidence="20">
    <location>
        <begin position="56"/>
        <end position="83"/>
    </location>
</feature>
<dbReference type="AlphaFoldDB" id="A0A2A6CEH1"/>
<keyword evidence="14" id="KW-0804">Transcription</keyword>
<keyword evidence="10" id="KW-0221">Differentiation</keyword>
<keyword evidence="3" id="KW-0787">Thick filament</keyword>
<dbReference type="PROSITE" id="PS50157">
    <property type="entry name" value="ZINC_FINGER_C2H2_2"/>
    <property type="match status" value="3"/>
</dbReference>
<evidence type="ECO:0000256" key="17">
    <source>
        <dbReference type="ARBA" id="ARBA00070899"/>
    </source>
</evidence>
<feature type="domain" description="C2H2-type" evidence="20">
    <location>
        <begin position="200"/>
        <end position="227"/>
    </location>
</feature>